<evidence type="ECO:0000313" key="2">
    <source>
        <dbReference type="EMBL" id="KAF9493781.1"/>
    </source>
</evidence>
<accession>A0A9P5ZU85</accession>
<dbReference type="EMBL" id="MU154581">
    <property type="protein sequence ID" value="KAF9493781.1"/>
    <property type="molecule type" value="Genomic_DNA"/>
</dbReference>
<dbReference type="AlphaFoldDB" id="A0A9P5ZU85"/>
<feature type="region of interest" description="Disordered" evidence="1">
    <location>
        <begin position="1"/>
        <end position="29"/>
    </location>
</feature>
<comment type="caution">
    <text evidence="2">The sequence shown here is derived from an EMBL/GenBank/DDBJ whole genome shotgun (WGS) entry which is preliminary data.</text>
</comment>
<dbReference type="Proteomes" id="UP000807025">
    <property type="component" value="Unassembled WGS sequence"/>
</dbReference>
<reference evidence="2" key="1">
    <citation type="submission" date="2020-11" db="EMBL/GenBank/DDBJ databases">
        <authorList>
            <consortium name="DOE Joint Genome Institute"/>
            <person name="Ahrendt S."/>
            <person name="Riley R."/>
            <person name="Andreopoulos W."/>
            <person name="Labutti K."/>
            <person name="Pangilinan J."/>
            <person name="Ruiz-Duenas F.J."/>
            <person name="Barrasa J.M."/>
            <person name="Sanchez-Garcia M."/>
            <person name="Camarero S."/>
            <person name="Miyauchi S."/>
            <person name="Serrano A."/>
            <person name="Linde D."/>
            <person name="Babiker R."/>
            <person name="Drula E."/>
            <person name="Ayuso-Fernandez I."/>
            <person name="Pacheco R."/>
            <person name="Padilla G."/>
            <person name="Ferreira P."/>
            <person name="Barriuso J."/>
            <person name="Kellner H."/>
            <person name="Castanera R."/>
            <person name="Alfaro M."/>
            <person name="Ramirez L."/>
            <person name="Pisabarro A.G."/>
            <person name="Kuo A."/>
            <person name="Tritt A."/>
            <person name="Lipzen A."/>
            <person name="He G."/>
            <person name="Yan M."/>
            <person name="Ng V."/>
            <person name="Cullen D."/>
            <person name="Martin F."/>
            <person name="Rosso M.-N."/>
            <person name="Henrissat B."/>
            <person name="Hibbett D."/>
            <person name="Martinez A.T."/>
            <person name="Grigoriev I.V."/>
        </authorList>
    </citation>
    <scope>NUCLEOTIDE SEQUENCE</scope>
    <source>
        <strain evidence="2">ATCC 90797</strain>
    </source>
</reference>
<sequence>MNTRTRKSERERPDSPSGPPGFDEKLSTNSIRRPAGCCWVSKPSDWMTYATASSWLDMSASLLGS</sequence>
<keyword evidence="3" id="KW-1185">Reference proteome</keyword>
<protein>
    <submittedName>
        <fullName evidence="2">Uncharacterized protein</fullName>
    </submittedName>
</protein>
<proteinExistence type="predicted"/>
<organism evidence="2 3">
    <name type="scientific">Pleurotus eryngii</name>
    <name type="common">Boletus of the steppes</name>
    <dbReference type="NCBI Taxonomy" id="5323"/>
    <lineage>
        <taxon>Eukaryota</taxon>
        <taxon>Fungi</taxon>
        <taxon>Dikarya</taxon>
        <taxon>Basidiomycota</taxon>
        <taxon>Agaricomycotina</taxon>
        <taxon>Agaricomycetes</taxon>
        <taxon>Agaricomycetidae</taxon>
        <taxon>Agaricales</taxon>
        <taxon>Pleurotineae</taxon>
        <taxon>Pleurotaceae</taxon>
        <taxon>Pleurotus</taxon>
    </lineage>
</organism>
<feature type="compositionally biased region" description="Basic and acidic residues" evidence="1">
    <location>
        <begin position="1"/>
        <end position="14"/>
    </location>
</feature>
<evidence type="ECO:0000256" key="1">
    <source>
        <dbReference type="SAM" id="MobiDB-lite"/>
    </source>
</evidence>
<name>A0A9P5ZU85_PLEER</name>
<evidence type="ECO:0000313" key="3">
    <source>
        <dbReference type="Proteomes" id="UP000807025"/>
    </source>
</evidence>
<gene>
    <name evidence="2" type="ORF">BDN71DRAFT_1449839</name>
</gene>